<dbReference type="EMBL" id="GEDV01009612">
    <property type="protein sequence ID" value="JAP78945.1"/>
    <property type="molecule type" value="Transcribed_RNA"/>
</dbReference>
<evidence type="ECO:0000256" key="2">
    <source>
        <dbReference type="ARBA" id="ARBA00023134"/>
    </source>
</evidence>
<dbReference type="SMART" id="SM00174">
    <property type="entry name" value="RHO"/>
    <property type="match status" value="1"/>
</dbReference>
<sequence length="207" mass="23572">MMNEDYDYLLNILIIGNSGAGKTCLLVKFANQAFEVGHRMTLIVDHKKRLVELDGNRIMFHLVDTVGQERFQSLNTFCYRGAHGIIVAYDVTDQNSFNNLGFWLKEIDLYARDDVCKLLVGCKSDRTAERTVHYNTAKAFADYRGLQLIETSASDGSNVEEAFMAIAREIMRCSPPPARRRDQGRESVRLNADPPPRRRSCCPFRKS</sequence>
<dbReference type="InterPro" id="IPR001806">
    <property type="entry name" value="Small_GTPase"/>
</dbReference>
<dbReference type="PROSITE" id="PS51421">
    <property type="entry name" value="RAS"/>
    <property type="match status" value="1"/>
</dbReference>
<dbReference type="SUPFAM" id="SSF52540">
    <property type="entry name" value="P-loop containing nucleoside triphosphate hydrolases"/>
    <property type="match status" value="1"/>
</dbReference>
<dbReference type="FunFam" id="3.40.50.300:FF:001447">
    <property type="entry name" value="Ras-related protein Rab-1B"/>
    <property type="match status" value="1"/>
</dbReference>
<reference evidence="4" key="1">
    <citation type="journal article" date="2016" name="Ticks Tick Borne Dis.">
        <title>De novo assembly and annotation of the salivary gland transcriptome of Rhipicephalus appendiculatus male and female ticks during blood feeding.</title>
        <authorList>
            <person name="de Castro M.H."/>
            <person name="de Klerk D."/>
            <person name="Pienaar R."/>
            <person name="Latif A.A."/>
            <person name="Rees D.J."/>
            <person name="Mans B.J."/>
        </authorList>
    </citation>
    <scope>NUCLEOTIDE SEQUENCE</scope>
    <source>
        <tissue evidence="4">Salivary glands</tissue>
    </source>
</reference>
<dbReference type="GO" id="GO:0005525">
    <property type="term" value="F:GTP binding"/>
    <property type="evidence" value="ECO:0007669"/>
    <property type="project" value="UniProtKB-KW"/>
</dbReference>
<accession>A0A131YK70</accession>
<dbReference type="PROSITE" id="PS51419">
    <property type="entry name" value="RAB"/>
    <property type="match status" value="1"/>
</dbReference>
<evidence type="ECO:0000313" key="4">
    <source>
        <dbReference type="EMBL" id="JAP78945.1"/>
    </source>
</evidence>
<evidence type="ECO:0000256" key="3">
    <source>
        <dbReference type="SAM" id="MobiDB-lite"/>
    </source>
</evidence>
<dbReference type="InterPro" id="IPR027417">
    <property type="entry name" value="P-loop_NTPase"/>
</dbReference>
<dbReference type="SMART" id="SM00173">
    <property type="entry name" value="RAS"/>
    <property type="match status" value="1"/>
</dbReference>
<dbReference type="PRINTS" id="PR00449">
    <property type="entry name" value="RASTRNSFRMNG"/>
</dbReference>
<dbReference type="Gene3D" id="3.40.50.300">
    <property type="entry name" value="P-loop containing nucleotide triphosphate hydrolases"/>
    <property type="match status" value="1"/>
</dbReference>
<evidence type="ECO:0000256" key="1">
    <source>
        <dbReference type="ARBA" id="ARBA00022741"/>
    </source>
</evidence>
<dbReference type="InterPro" id="IPR005225">
    <property type="entry name" value="Small_GTP-bd"/>
</dbReference>
<dbReference type="Pfam" id="PF00071">
    <property type="entry name" value="Ras"/>
    <property type="match status" value="1"/>
</dbReference>
<dbReference type="PANTHER" id="PTHR47977">
    <property type="entry name" value="RAS-RELATED PROTEIN RAB"/>
    <property type="match status" value="1"/>
</dbReference>
<keyword evidence="1" id="KW-0547">Nucleotide-binding</keyword>
<feature type="region of interest" description="Disordered" evidence="3">
    <location>
        <begin position="175"/>
        <end position="207"/>
    </location>
</feature>
<dbReference type="NCBIfam" id="TIGR00231">
    <property type="entry name" value="small_GTP"/>
    <property type="match status" value="1"/>
</dbReference>
<dbReference type="SMART" id="SM00175">
    <property type="entry name" value="RAB"/>
    <property type="match status" value="1"/>
</dbReference>
<dbReference type="InterPro" id="IPR050227">
    <property type="entry name" value="Rab"/>
</dbReference>
<protein>
    <submittedName>
        <fullName evidence="4">Ras-related protein Rab-1A</fullName>
    </submittedName>
</protein>
<keyword evidence="2" id="KW-0342">GTP-binding</keyword>
<dbReference type="GO" id="GO:0003924">
    <property type="term" value="F:GTPase activity"/>
    <property type="evidence" value="ECO:0007669"/>
    <property type="project" value="InterPro"/>
</dbReference>
<feature type="compositionally biased region" description="Basic and acidic residues" evidence="3">
    <location>
        <begin position="179"/>
        <end position="188"/>
    </location>
</feature>
<dbReference type="AlphaFoldDB" id="A0A131YK70"/>
<name>A0A131YK70_RHIAP</name>
<organism evidence="4">
    <name type="scientific">Rhipicephalus appendiculatus</name>
    <name type="common">Brown ear tick</name>
    <dbReference type="NCBI Taxonomy" id="34631"/>
    <lineage>
        <taxon>Eukaryota</taxon>
        <taxon>Metazoa</taxon>
        <taxon>Ecdysozoa</taxon>
        <taxon>Arthropoda</taxon>
        <taxon>Chelicerata</taxon>
        <taxon>Arachnida</taxon>
        <taxon>Acari</taxon>
        <taxon>Parasitiformes</taxon>
        <taxon>Ixodida</taxon>
        <taxon>Ixodoidea</taxon>
        <taxon>Ixodidae</taxon>
        <taxon>Rhipicephalinae</taxon>
        <taxon>Rhipicephalus</taxon>
        <taxon>Rhipicephalus</taxon>
    </lineage>
</organism>
<proteinExistence type="predicted"/>
<feature type="compositionally biased region" description="Basic residues" evidence="3">
    <location>
        <begin position="197"/>
        <end position="207"/>
    </location>
</feature>